<dbReference type="RefSeq" id="WP_022984551.1">
    <property type="nucleotide sequence ID" value="NZ_CAXGPP010000036.1"/>
</dbReference>
<evidence type="ECO:0000313" key="8">
    <source>
        <dbReference type="EMBL" id="RJG19650.1"/>
    </source>
</evidence>
<dbReference type="Proteomes" id="UP000283734">
    <property type="component" value="Unassembled WGS sequence"/>
</dbReference>
<dbReference type="PANTHER" id="PTHR33406:SF10">
    <property type="entry name" value="SSD DOMAIN-CONTAINING PROTEIN"/>
    <property type="match status" value="1"/>
</dbReference>
<feature type="transmembrane region" description="Helical" evidence="6">
    <location>
        <begin position="630"/>
        <end position="648"/>
    </location>
</feature>
<organism evidence="8 9">
    <name type="scientific">Alcanivorax profundi</name>
    <dbReference type="NCBI Taxonomy" id="2338368"/>
    <lineage>
        <taxon>Bacteria</taxon>
        <taxon>Pseudomonadati</taxon>
        <taxon>Pseudomonadota</taxon>
        <taxon>Gammaproteobacteria</taxon>
        <taxon>Oceanospirillales</taxon>
        <taxon>Alcanivoracaceae</taxon>
        <taxon>Alcanivorax</taxon>
    </lineage>
</organism>
<keyword evidence="9" id="KW-1185">Reference proteome</keyword>
<dbReference type="AlphaFoldDB" id="A0A418Y2E8"/>
<evidence type="ECO:0000256" key="1">
    <source>
        <dbReference type="ARBA" id="ARBA00004651"/>
    </source>
</evidence>
<sequence length="793" mass="86116">MSGRISQSIAGALFKVRPVILLLFIAATVLLGIQASKIQLNTDISKMVPLDHPYIQNYFEHKNDLSLGNDVRLIVAETKGDDLFNEDYMAALKEITDEVFALEGVDPSKISSLWTSNVRWNEVTEQGFQGGEVIPAGYDGSADSLEQLRTNVLRSGQVGRLVADNFQSSVVHAHLLDALGDGGVDIPELSASLEEIRSTYQEKYPNVRIHIVGLAKKAGDVMAAAQEVAMFFFLTLGLIAVLLLIDTRCLRSALTVTLCSFVAVIWQLGIVSSLGFTIDPYSMLVPFLVFAIAVSHGVQIVNTLANYAASGMSSLDASRSTFQALCVPGMVALVSDAIGFLTLYMIDIGVIRELAMAASIGVAVIIITNLVIVPMFLSYLGVSNASVRKIQAGEKKDHPLAALFSRFTRTPLAALSILVAVVGYAGGIYLSQDLKIGDLDKGAPELWPDPCEEMDCPRGYEPKDRYRYNHDVNFLVSNYSVSADVLVVMGKTPVESCNTYQAMQAIDDMAWTLQNVEGVQDVTTISSATKMIATNMNEGSMKWATISRDQYALNNVMSFMPDSLYNLDCSLTPVYVFLDDHKAETLDRVTKAVADFAETRNNADVVEFKLASGNAGVEAATNQTIEASQYPMLALVYAVVSVLVLIAFRSIRAVICIIVPLGLTSILCQALMAQLGIGVKVATLPVIALGVGIGVDYGIYIYSKLSEYLKQGMDLEDAYKETLKTTGKAVAFTGITLAVGVIFWVFSSIKFQADMGILLTFMFLWNMIGALWLLPALGRFLLKPNAARARQRG</sequence>
<feature type="transmembrane region" description="Helical" evidence="6">
    <location>
        <begin position="358"/>
        <end position="382"/>
    </location>
</feature>
<evidence type="ECO:0000313" key="9">
    <source>
        <dbReference type="Proteomes" id="UP000283734"/>
    </source>
</evidence>
<dbReference type="Gene3D" id="1.20.1640.10">
    <property type="entry name" value="Multidrug efflux transporter AcrB transmembrane domain"/>
    <property type="match status" value="2"/>
</dbReference>
<dbReference type="EMBL" id="QYYA01000001">
    <property type="protein sequence ID" value="RJG19650.1"/>
    <property type="molecule type" value="Genomic_DNA"/>
</dbReference>
<evidence type="ECO:0000256" key="3">
    <source>
        <dbReference type="ARBA" id="ARBA00022692"/>
    </source>
</evidence>
<keyword evidence="3 6" id="KW-0812">Transmembrane</keyword>
<feature type="transmembrane region" description="Helical" evidence="6">
    <location>
        <begin position="683"/>
        <end position="703"/>
    </location>
</feature>
<keyword evidence="4 6" id="KW-1133">Transmembrane helix</keyword>
<feature type="transmembrane region" description="Helical" evidence="6">
    <location>
        <begin position="755"/>
        <end position="782"/>
    </location>
</feature>
<gene>
    <name evidence="8" type="ORF">D4A39_01995</name>
</gene>
<dbReference type="Pfam" id="PF03176">
    <property type="entry name" value="MMPL"/>
    <property type="match status" value="2"/>
</dbReference>
<protein>
    <submittedName>
        <fullName evidence="8">RND family transporter</fullName>
    </submittedName>
</protein>
<feature type="transmembrane region" description="Helical" evidence="6">
    <location>
        <begin position="729"/>
        <end position="749"/>
    </location>
</feature>
<dbReference type="GO" id="GO:0005886">
    <property type="term" value="C:plasma membrane"/>
    <property type="evidence" value="ECO:0007669"/>
    <property type="project" value="UniProtKB-SubCell"/>
</dbReference>
<feature type="transmembrane region" description="Helical" evidence="6">
    <location>
        <begin position="655"/>
        <end position="677"/>
    </location>
</feature>
<feature type="transmembrane region" description="Helical" evidence="6">
    <location>
        <begin position="321"/>
        <end position="346"/>
    </location>
</feature>
<proteinExistence type="predicted"/>
<feature type="transmembrane region" description="Helical" evidence="6">
    <location>
        <begin position="412"/>
        <end position="430"/>
    </location>
</feature>
<dbReference type="OrthoDB" id="5963930at2"/>
<evidence type="ECO:0000259" key="7">
    <source>
        <dbReference type="PROSITE" id="PS50156"/>
    </source>
</evidence>
<reference evidence="8 9" key="1">
    <citation type="submission" date="2018-09" db="EMBL/GenBank/DDBJ databases">
        <title>Alcanivorax profundi sp. nov., isolated from 1000 m-depth seawater of the Mariana Trench.</title>
        <authorList>
            <person name="Liu J."/>
        </authorList>
    </citation>
    <scope>NUCLEOTIDE SEQUENCE [LARGE SCALE GENOMIC DNA]</scope>
    <source>
        <strain evidence="8 9">MTEO17</strain>
    </source>
</reference>
<dbReference type="InterPro" id="IPR004869">
    <property type="entry name" value="MMPL_dom"/>
</dbReference>
<accession>A0A418Y2E8</accession>
<evidence type="ECO:0000256" key="2">
    <source>
        <dbReference type="ARBA" id="ARBA00022475"/>
    </source>
</evidence>
<dbReference type="PANTHER" id="PTHR33406">
    <property type="entry name" value="MEMBRANE PROTEIN MJ1562-RELATED"/>
    <property type="match status" value="1"/>
</dbReference>
<comment type="subcellular location">
    <subcellularLocation>
        <location evidence="1">Cell membrane</location>
        <topology evidence="1">Multi-pass membrane protein</topology>
    </subcellularLocation>
</comment>
<feature type="transmembrane region" description="Helical" evidence="6">
    <location>
        <begin position="228"/>
        <end position="245"/>
    </location>
</feature>
<comment type="caution">
    <text evidence="8">The sequence shown here is derived from an EMBL/GenBank/DDBJ whole genome shotgun (WGS) entry which is preliminary data.</text>
</comment>
<dbReference type="InterPro" id="IPR000731">
    <property type="entry name" value="SSD"/>
</dbReference>
<keyword evidence="2" id="KW-1003">Cell membrane</keyword>
<evidence type="ECO:0000256" key="4">
    <source>
        <dbReference type="ARBA" id="ARBA00022989"/>
    </source>
</evidence>
<dbReference type="InterPro" id="IPR050545">
    <property type="entry name" value="Mycobact_MmpL"/>
</dbReference>
<dbReference type="SUPFAM" id="SSF82866">
    <property type="entry name" value="Multidrug efflux transporter AcrB transmembrane domain"/>
    <property type="match status" value="2"/>
</dbReference>
<feature type="domain" description="SSD" evidence="7">
    <location>
        <begin position="253"/>
        <end position="379"/>
    </location>
</feature>
<feature type="transmembrane region" description="Helical" evidence="6">
    <location>
        <begin position="252"/>
        <end position="278"/>
    </location>
</feature>
<name>A0A418Y2E8_9GAMM</name>
<evidence type="ECO:0000256" key="5">
    <source>
        <dbReference type="ARBA" id="ARBA00023136"/>
    </source>
</evidence>
<dbReference type="PROSITE" id="PS50156">
    <property type="entry name" value="SSD"/>
    <property type="match status" value="1"/>
</dbReference>
<feature type="transmembrane region" description="Helical" evidence="6">
    <location>
        <begin position="284"/>
        <end position="309"/>
    </location>
</feature>
<keyword evidence="5 6" id="KW-0472">Membrane</keyword>
<evidence type="ECO:0000256" key="6">
    <source>
        <dbReference type="SAM" id="Phobius"/>
    </source>
</evidence>